<dbReference type="RefSeq" id="WP_243012038.1">
    <property type="nucleotide sequence ID" value="NZ_JALGAR010000002.1"/>
</dbReference>
<organism evidence="1 2">
    <name type="scientific">Cryobacterium zhongshanensis</name>
    <dbReference type="NCBI Taxonomy" id="2928153"/>
    <lineage>
        <taxon>Bacteria</taxon>
        <taxon>Bacillati</taxon>
        <taxon>Actinomycetota</taxon>
        <taxon>Actinomycetes</taxon>
        <taxon>Micrococcales</taxon>
        <taxon>Microbacteriaceae</taxon>
        <taxon>Cryobacterium</taxon>
    </lineage>
</organism>
<dbReference type="Proteomes" id="UP001165341">
    <property type="component" value="Unassembled WGS sequence"/>
</dbReference>
<proteinExistence type="predicted"/>
<dbReference type="AlphaFoldDB" id="A0AA41QW76"/>
<evidence type="ECO:0000313" key="1">
    <source>
        <dbReference type="EMBL" id="MCI4658287.1"/>
    </source>
</evidence>
<comment type="caution">
    <text evidence="1">The sequence shown here is derived from an EMBL/GenBank/DDBJ whole genome shotgun (WGS) entry which is preliminary data.</text>
</comment>
<protein>
    <submittedName>
        <fullName evidence="1">Uncharacterized protein</fullName>
    </submittedName>
</protein>
<accession>A0AA41QW76</accession>
<evidence type="ECO:0000313" key="2">
    <source>
        <dbReference type="Proteomes" id="UP001165341"/>
    </source>
</evidence>
<name>A0AA41QW76_9MICO</name>
<dbReference type="EMBL" id="JALGAR010000002">
    <property type="protein sequence ID" value="MCI4658287.1"/>
    <property type="molecule type" value="Genomic_DNA"/>
</dbReference>
<reference evidence="1" key="1">
    <citation type="submission" date="2022-03" db="EMBL/GenBank/DDBJ databases">
        <title>Cryobacterium sp. nov. strain ZS14-85, isolated from Antarctic soil.</title>
        <authorList>
            <person name="Li J."/>
            <person name="Niu G."/>
        </authorList>
    </citation>
    <scope>NUCLEOTIDE SEQUENCE</scope>
    <source>
        <strain evidence="1">ZS14-85</strain>
    </source>
</reference>
<keyword evidence="2" id="KW-1185">Reference proteome</keyword>
<sequence length="96" mass="10716">MDDLLDENYHAEWADDGDVLLVSAVFATTCVAVPTRIVSDSDQVIFIALEPHQAEFPCRDDLHAVTFEFHRPWSVDSSKSAALEIDNVRVAIVPNF</sequence>
<gene>
    <name evidence="1" type="ORF">MQH31_10765</name>
</gene>